<protein>
    <recommendedName>
        <fullName evidence="3">Papain-like cysteine peptidase</fullName>
    </recommendedName>
</protein>
<dbReference type="Pfam" id="PF08795">
    <property type="entry name" value="DUF1796"/>
    <property type="match status" value="1"/>
</dbReference>
<dbReference type="EMBL" id="MTLA01000360">
    <property type="protein sequence ID" value="OOP66159.1"/>
    <property type="molecule type" value="Genomic_DNA"/>
</dbReference>
<evidence type="ECO:0000313" key="1">
    <source>
        <dbReference type="EMBL" id="OOP66159.1"/>
    </source>
</evidence>
<sequence>MKIEDIKGSYDYIASIGDNCQPAHQLDRLQLRKSSGPFDWIATRSLDVISLLISNRFTNFMDNKYLVIDGQDPGSHYYNVRETFYNLYSMHDFPISNDWTASYTEAKAKFDRRAQRFLHQLENCQSILLVRLMGTSEEAVRLKSVLSGIVKGNFTILLINYHDNNEVLDLNLIDENICSVLIPNDPNRWEGNDGAWSALFNGITLTGN</sequence>
<comment type="caution">
    <text evidence="1">The sequence shown here is derived from an EMBL/GenBank/DDBJ whole genome shotgun (WGS) entry which is preliminary data.</text>
</comment>
<keyword evidence="2" id="KW-1185">Reference proteome</keyword>
<dbReference type="AlphaFoldDB" id="A0A8E2LDI5"/>
<evidence type="ECO:0000313" key="2">
    <source>
        <dbReference type="Proteomes" id="UP000189761"/>
    </source>
</evidence>
<gene>
    <name evidence="1" type="ORF">BWZ43_22445</name>
</gene>
<reference evidence="1 2" key="1">
    <citation type="submission" date="2017-01" db="EMBL/GenBank/DDBJ databases">
        <title>Draft genome sequence of Bacillus oleronius.</title>
        <authorList>
            <person name="Allam M."/>
        </authorList>
    </citation>
    <scope>NUCLEOTIDE SEQUENCE [LARGE SCALE GENOMIC DNA]</scope>
    <source>
        <strain evidence="1 2">DSM 9356</strain>
    </source>
</reference>
<organism evidence="1 2">
    <name type="scientific">Heyndrickxia oleronia</name>
    <dbReference type="NCBI Taxonomy" id="38875"/>
    <lineage>
        <taxon>Bacteria</taxon>
        <taxon>Bacillati</taxon>
        <taxon>Bacillota</taxon>
        <taxon>Bacilli</taxon>
        <taxon>Bacillales</taxon>
        <taxon>Bacillaceae</taxon>
        <taxon>Heyndrickxia</taxon>
    </lineage>
</organism>
<dbReference type="Proteomes" id="UP000189761">
    <property type="component" value="Unassembled WGS sequence"/>
</dbReference>
<evidence type="ECO:0008006" key="3">
    <source>
        <dbReference type="Google" id="ProtNLM"/>
    </source>
</evidence>
<dbReference type="RefSeq" id="WP_071976546.1">
    <property type="nucleotide sequence ID" value="NZ_CP065424.1"/>
</dbReference>
<proteinExistence type="predicted"/>
<accession>A0A8E2LDI5</accession>
<name>A0A8E2LDI5_9BACI</name>
<dbReference type="InterPro" id="IPR014903">
    <property type="entry name" value="DUF1796"/>
</dbReference>